<evidence type="ECO:0000313" key="2">
    <source>
        <dbReference type="EMBL" id="PRY98451.1"/>
    </source>
</evidence>
<keyword evidence="3" id="KW-1185">Reference proteome</keyword>
<dbReference type="Proteomes" id="UP000238308">
    <property type="component" value="Unassembled WGS sequence"/>
</dbReference>
<keyword evidence="1" id="KW-0472">Membrane</keyword>
<name>A0A2T0XHQ3_9BURK</name>
<dbReference type="AlphaFoldDB" id="A0A2T0XHQ3"/>
<feature type="transmembrane region" description="Helical" evidence="1">
    <location>
        <begin position="12"/>
        <end position="31"/>
    </location>
</feature>
<proteinExistence type="predicted"/>
<reference evidence="2 3" key="1">
    <citation type="submission" date="2018-03" db="EMBL/GenBank/DDBJ databases">
        <title>Genomic Encyclopedia of Type Strains, Phase III (KMG-III): the genomes of soil and plant-associated and newly described type strains.</title>
        <authorList>
            <person name="Whitman W."/>
        </authorList>
    </citation>
    <scope>NUCLEOTIDE SEQUENCE [LARGE SCALE GENOMIC DNA]</scope>
    <source>
        <strain evidence="2 3">MWH-P2sevCIIIb</strain>
    </source>
</reference>
<keyword evidence="1" id="KW-1133">Transmembrane helix</keyword>
<evidence type="ECO:0000313" key="3">
    <source>
        <dbReference type="Proteomes" id="UP000238308"/>
    </source>
</evidence>
<feature type="transmembrane region" description="Helical" evidence="1">
    <location>
        <begin position="79"/>
        <end position="97"/>
    </location>
</feature>
<dbReference type="PANTHER" id="PTHR15887:SF1">
    <property type="entry name" value="TRANSMEMBRANE PROTEIN 69"/>
    <property type="match status" value="1"/>
</dbReference>
<organism evidence="2 3">
    <name type="scientific">Jezberella montanilacus</name>
    <dbReference type="NCBI Taxonomy" id="323426"/>
    <lineage>
        <taxon>Bacteria</taxon>
        <taxon>Pseudomonadati</taxon>
        <taxon>Pseudomonadota</taxon>
        <taxon>Betaproteobacteria</taxon>
        <taxon>Burkholderiales</taxon>
        <taxon>Alcaligenaceae</taxon>
        <taxon>Jezberella</taxon>
    </lineage>
</organism>
<dbReference type="Pfam" id="PF11911">
    <property type="entry name" value="DUF3429"/>
    <property type="match status" value="1"/>
</dbReference>
<comment type="caution">
    <text evidence="2">The sequence shown here is derived from an EMBL/GenBank/DDBJ whole genome shotgun (WGS) entry which is preliminary data.</text>
</comment>
<protein>
    <submittedName>
        <fullName evidence="2">Uncharacterized protein DUF3429</fullName>
    </submittedName>
</protein>
<feature type="transmembrane region" description="Helical" evidence="1">
    <location>
        <begin position="133"/>
        <end position="152"/>
    </location>
</feature>
<gene>
    <name evidence="2" type="ORF">BCM14_1279</name>
</gene>
<sequence length="162" mass="17705">MPFKTVTNLRGIPLAALLPGLMGLIPFWFFAVASNHDIGLDPITALLALLGYGAVILSFVGAIWWGIAAHTESGTRRNAMFLWSVFPALIGWFAMVVTPDVGLIMLMAGLGLQWLLDLMLHKRMPLVVTTWMLQLRTLLTVGACTALVYGWYGLRHAIGLAN</sequence>
<accession>A0A2T0XHQ3</accession>
<dbReference type="EMBL" id="PVTV01000012">
    <property type="protein sequence ID" value="PRY98451.1"/>
    <property type="molecule type" value="Genomic_DNA"/>
</dbReference>
<keyword evidence="1" id="KW-0812">Transmembrane</keyword>
<dbReference type="PANTHER" id="PTHR15887">
    <property type="entry name" value="TRANSMEMBRANE PROTEIN 69"/>
    <property type="match status" value="1"/>
</dbReference>
<evidence type="ECO:0000256" key="1">
    <source>
        <dbReference type="SAM" id="Phobius"/>
    </source>
</evidence>
<feature type="transmembrane region" description="Helical" evidence="1">
    <location>
        <begin position="43"/>
        <end position="67"/>
    </location>
</feature>
<dbReference type="RefSeq" id="WP_106227158.1">
    <property type="nucleotide sequence ID" value="NZ_PVTV01000012.1"/>
</dbReference>
<dbReference type="InterPro" id="IPR021836">
    <property type="entry name" value="DUF3429"/>
</dbReference>
<dbReference type="OrthoDB" id="8591832at2"/>